<sequence length="387" mass="45363">MWLFEENIQKVLEENSENTNFELKRAKEHNVTLAAKHKGLEREHNELIERFKASQVKIIDDKNDLNALQEELRQQRKTTQKAEEHLRICIERLDVIQAYLNDDKTNSGANDLKPIHENLDFKSNVVDCLEKKLTETRLKIAEQEELIEVLEDYKGCLEKDVATLNKAQPVTSISKWQDELLVAKLKESDTNLEFGKIRRTLNSLKAEILENSESKRFSTHHGDSKYIKELKMQQNESISNSIELENEADRLKIQIQRLQDMQDDITKKLYSNEERKVNLHEIRASIYSRTIKREAEINKVAEKCKELEEKVTGEVNFIQNAIDNKLDELKMLEEKIRSLRKQNIVISEVQEISLEETTKNTEENLADEIEQLQKQIVFMNNSDMKRC</sequence>
<dbReference type="Proteomes" id="UP001152888">
    <property type="component" value="Unassembled WGS sequence"/>
</dbReference>
<dbReference type="AlphaFoldDB" id="A0A9P0LF44"/>
<evidence type="ECO:0000256" key="1">
    <source>
        <dbReference type="SAM" id="Coils"/>
    </source>
</evidence>
<proteinExistence type="predicted"/>
<feature type="coiled-coil region" evidence="1">
    <location>
        <begin position="23"/>
        <end position="85"/>
    </location>
</feature>
<feature type="coiled-coil region" evidence="1">
    <location>
        <begin position="126"/>
        <end position="153"/>
    </location>
</feature>
<keyword evidence="1" id="KW-0175">Coiled coil</keyword>
<feature type="coiled-coil region" evidence="1">
    <location>
        <begin position="227"/>
        <end position="382"/>
    </location>
</feature>
<keyword evidence="3" id="KW-1185">Reference proteome</keyword>
<reference evidence="2" key="1">
    <citation type="submission" date="2022-03" db="EMBL/GenBank/DDBJ databases">
        <authorList>
            <person name="Sayadi A."/>
        </authorList>
    </citation>
    <scope>NUCLEOTIDE SEQUENCE</scope>
</reference>
<dbReference type="OrthoDB" id="6761389at2759"/>
<evidence type="ECO:0000313" key="3">
    <source>
        <dbReference type="Proteomes" id="UP001152888"/>
    </source>
</evidence>
<evidence type="ECO:0000313" key="2">
    <source>
        <dbReference type="EMBL" id="CAH1993340.1"/>
    </source>
</evidence>
<organism evidence="2 3">
    <name type="scientific">Acanthoscelides obtectus</name>
    <name type="common">Bean weevil</name>
    <name type="synonym">Bruchus obtectus</name>
    <dbReference type="NCBI Taxonomy" id="200917"/>
    <lineage>
        <taxon>Eukaryota</taxon>
        <taxon>Metazoa</taxon>
        <taxon>Ecdysozoa</taxon>
        <taxon>Arthropoda</taxon>
        <taxon>Hexapoda</taxon>
        <taxon>Insecta</taxon>
        <taxon>Pterygota</taxon>
        <taxon>Neoptera</taxon>
        <taxon>Endopterygota</taxon>
        <taxon>Coleoptera</taxon>
        <taxon>Polyphaga</taxon>
        <taxon>Cucujiformia</taxon>
        <taxon>Chrysomeloidea</taxon>
        <taxon>Chrysomelidae</taxon>
        <taxon>Bruchinae</taxon>
        <taxon>Bruchini</taxon>
        <taxon>Acanthoscelides</taxon>
    </lineage>
</organism>
<accession>A0A9P0LF44</accession>
<protein>
    <submittedName>
        <fullName evidence="2">Uncharacterized protein</fullName>
    </submittedName>
</protein>
<name>A0A9P0LF44_ACAOB</name>
<dbReference type="EMBL" id="CAKOFQ010007170">
    <property type="protein sequence ID" value="CAH1993340.1"/>
    <property type="molecule type" value="Genomic_DNA"/>
</dbReference>
<comment type="caution">
    <text evidence="2">The sequence shown here is derived from an EMBL/GenBank/DDBJ whole genome shotgun (WGS) entry which is preliminary data.</text>
</comment>
<gene>
    <name evidence="2" type="ORF">ACAOBT_LOCUS21456</name>
</gene>